<evidence type="ECO:0000256" key="1">
    <source>
        <dbReference type="ARBA" id="ARBA00006641"/>
    </source>
</evidence>
<dbReference type="GO" id="GO:0016920">
    <property type="term" value="F:pyroglutamyl-peptidase activity"/>
    <property type="evidence" value="ECO:0007669"/>
    <property type="project" value="UniProtKB-EC"/>
</dbReference>
<evidence type="ECO:0000313" key="6">
    <source>
        <dbReference type="EMBL" id="CCU76143.1"/>
    </source>
</evidence>
<dbReference type="Pfam" id="PF01470">
    <property type="entry name" value="Peptidase_C15"/>
    <property type="match status" value="1"/>
</dbReference>
<dbReference type="InterPro" id="IPR036440">
    <property type="entry name" value="Peptidase_C15-like_sf"/>
</dbReference>
<comment type="similarity">
    <text evidence="1">Belongs to the peptidase C15 family.</text>
</comment>
<dbReference type="PANTHER" id="PTHR23402">
    <property type="entry name" value="PROTEASE FAMILY C15 PYROGLUTAMYL-PEPTIDASE I-RELATED"/>
    <property type="match status" value="1"/>
</dbReference>
<accession>N1JEH6</accession>
<dbReference type="EMBL" id="CAUH01002222">
    <property type="protein sequence ID" value="CCU76143.1"/>
    <property type="molecule type" value="Genomic_DNA"/>
</dbReference>
<name>N1JEH6_BLUG1</name>
<reference evidence="6 7" key="1">
    <citation type="journal article" date="2010" name="Science">
        <title>Genome expansion and gene loss in powdery mildew fungi reveal tradeoffs in extreme parasitism.</title>
        <authorList>
            <person name="Spanu P.D."/>
            <person name="Abbott J.C."/>
            <person name="Amselem J."/>
            <person name="Burgis T.A."/>
            <person name="Soanes D.M."/>
            <person name="Stueber K."/>
            <person name="Ver Loren van Themaat E."/>
            <person name="Brown J.K.M."/>
            <person name="Butcher S.A."/>
            <person name="Gurr S.J."/>
            <person name="Lebrun M.-H."/>
            <person name="Ridout C.J."/>
            <person name="Schulze-Lefert P."/>
            <person name="Talbot N.J."/>
            <person name="Ahmadinejad N."/>
            <person name="Ametz C."/>
            <person name="Barton G.R."/>
            <person name="Benjdia M."/>
            <person name="Bidzinski P."/>
            <person name="Bindschedler L.V."/>
            <person name="Both M."/>
            <person name="Brewer M.T."/>
            <person name="Cadle-Davidson L."/>
            <person name="Cadle-Davidson M.M."/>
            <person name="Collemare J."/>
            <person name="Cramer R."/>
            <person name="Frenkel O."/>
            <person name="Godfrey D."/>
            <person name="Harriman J."/>
            <person name="Hoede C."/>
            <person name="King B.C."/>
            <person name="Klages S."/>
            <person name="Kleemann J."/>
            <person name="Knoll D."/>
            <person name="Koti P.S."/>
            <person name="Kreplak J."/>
            <person name="Lopez-Ruiz F.J."/>
            <person name="Lu X."/>
            <person name="Maekawa T."/>
            <person name="Mahanil S."/>
            <person name="Micali C."/>
            <person name="Milgroom M.G."/>
            <person name="Montana G."/>
            <person name="Noir S."/>
            <person name="O'Connell R.J."/>
            <person name="Oberhaensli S."/>
            <person name="Parlange F."/>
            <person name="Pedersen C."/>
            <person name="Quesneville H."/>
            <person name="Reinhardt R."/>
            <person name="Rott M."/>
            <person name="Sacristan S."/>
            <person name="Schmidt S.M."/>
            <person name="Schoen M."/>
            <person name="Skamnioti P."/>
            <person name="Sommer H."/>
            <person name="Stephens A."/>
            <person name="Takahara H."/>
            <person name="Thordal-Christensen H."/>
            <person name="Vigouroux M."/>
            <person name="Wessling R."/>
            <person name="Wicker T."/>
            <person name="Panstruga R."/>
        </authorList>
    </citation>
    <scope>NUCLEOTIDE SEQUENCE [LARGE SCALE GENOMIC DNA]</scope>
    <source>
        <strain evidence="6">DH14</strain>
    </source>
</reference>
<comment type="catalytic activity">
    <reaction evidence="5">
        <text>Release of an N-terminal pyroglutamyl group from a polypeptide, the second amino acid generally not being Pro.</text>
        <dbReference type="EC" id="3.4.19.3"/>
    </reaction>
</comment>
<gene>
    <name evidence="6" type="ORF">BGHDH14_bghG002222000001001</name>
</gene>
<dbReference type="EC" id="3.4.19.3" evidence="5"/>
<dbReference type="InterPro" id="IPR033694">
    <property type="entry name" value="PGPEP1_Cys_AS"/>
</dbReference>
<feature type="active site" evidence="5">
    <location>
        <position position="222"/>
    </location>
</feature>
<sequence>MSSLNNNNSRGETIVLVTGFANHTLWNFPHLNLHFRNRHEAYVTLCTQPFRVANPINPAWEITRNLPCNCPLHDTQETSDHSSSTQSTIRIKAYPEPVKVAYKNVRDIVPRLWEDENIDFVIHIGVAEERDYYSIERRAYRDGHIMPDVDGMLCADLTERHIKGVKWIWHDMPDEILSDVHIDDVCAKWKESLPVTLQSLISYICLCNIDVRVSEDAGRYLCNFIYYSSLAQLTKSKKPKKVVFLHVPNKIDTASIEIGVTVTTQLIRAIAQMETNNKPNPTT</sequence>
<dbReference type="InterPro" id="IPR016125">
    <property type="entry name" value="Peptidase_C15-like"/>
</dbReference>
<proteinExistence type="inferred from homology"/>
<dbReference type="Proteomes" id="UP000015441">
    <property type="component" value="Unassembled WGS sequence"/>
</dbReference>
<evidence type="ECO:0000256" key="2">
    <source>
        <dbReference type="ARBA" id="ARBA00022670"/>
    </source>
</evidence>
<dbReference type="PANTHER" id="PTHR23402:SF1">
    <property type="entry name" value="PYROGLUTAMYL-PEPTIDASE I"/>
    <property type="match status" value="1"/>
</dbReference>
<dbReference type="STRING" id="546991.N1JEH6"/>
<dbReference type="Gene3D" id="3.40.630.20">
    <property type="entry name" value="Peptidase C15, pyroglutamyl peptidase I-like"/>
    <property type="match status" value="1"/>
</dbReference>
<organism evidence="6 7">
    <name type="scientific">Blumeria graminis f. sp. hordei (strain DH14)</name>
    <name type="common">Barley powdery mildew</name>
    <name type="synonym">Oidium monilioides f. sp. hordei</name>
    <dbReference type="NCBI Taxonomy" id="546991"/>
    <lineage>
        <taxon>Eukaryota</taxon>
        <taxon>Fungi</taxon>
        <taxon>Dikarya</taxon>
        <taxon>Ascomycota</taxon>
        <taxon>Pezizomycotina</taxon>
        <taxon>Leotiomycetes</taxon>
        <taxon>Erysiphales</taxon>
        <taxon>Erysiphaceae</taxon>
        <taxon>Blumeria</taxon>
        <taxon>Blumeria hordei</taxon>
    </lineage>
</organism>
<keyword evidence="4" id="KW-0788">Thiol protease</keyword>
<protein>
    <recommendedName>
        <fullName evidence="5">Pyroglutamyl-peptidase I</fullName>
        <ecNumber evidence="5">3.4.19.3</ecNumber>
    </recommendedName>
</protein>
<keyword evidence="3" id="KW-0378">Hydrolase</keyword>
<dbReference type="OrthoDB" id="407146at2759"/>
<evidence type="ECO:0000256" key="4">
    <source>
        <dbReference type="ARBA" id="ARBA00022807"/>
    </source>
</evidence>
<dbReference type="AlphaFoldDB" id="N1JEH6"/>
<dbReference type="InParanoid" id="N1JEH6"/>
<dbReference type="HOGENOM" id="CLU_043960_0_0_1"/>
<comment type="caution">
    <text evidence="6">The sequence shown here is derived from an EMBL/GenBank/DDBJ whole genome shotgun (WGS) entry which is preliminary data.</text>
</comment>
<evidence type="ECO:0000313" key="7">
    <source>
        <dbReference type="Proteomes" id="UP000015441"/>
    </source>
</evidence>
<evidence type="ECO:0000256" key="5">
    <source>
        <dbReference type="PROSITE-ProRule" id="PRU10077"/>
    </source>
</evidence>
<dbReference type="eggNOG" id="KOG4755">
    <property type="taxonomic scope" value="Eukaryota"/>
</dbReference>
<keyword evidence="7" id="KW-1185">Reference proteome</keyword>
<evidence type="ECO:0000256" key="3">
    <source>
        <dbReference type="ARBA" id="ARBA00022801"/>
    </source>
</evidence>
<dbReference type="GO" id="GO:0006508">
    <property type="term" value="P:proteolysis"/>
    <property type="evidence" value="ECO:0007669"/>
    <property type="project" value="UniProtKB-KW"/>
</dbReference>
<dbReference type="SUPFAM" id="SSF53182">
    <property type="entry name" value="Pyrrolidone carboxyl peptidase (pyroglutamate aminopeptidase)"/>
    <property type="match status" value="1"/>
</dbReference>
<dbReference type="PROSITE" id="PS01334">
    <property type="entry name" value="PYRASE_CYS"/>
    <property type="match status" value="1"/>
</dbReference>
<keyword evidence="2" id="KW-0645">Protease</keyword>